<comment type="caution">
    <text evidence="9">The sequence shown here is derived from an EMBL/GenBank/DDBJ whole genome shotgun (WGS) entry which is preliminary data.</text>
</comment>
<dbReference type="PROSITE" id="PS01075">
    <property type="entry name" value="ACETATE_KINASE_1"/>
    <property type="match status" value="1"/>
</dbReference>
<keyword evidence="10" id="KW-1185">Reference proteome</keyword>
<dbReference type="OrthoDB" id="9802453at2"/>
<dbReference type="RefSeq" id="WP_070053182.1">
    <property type="nucleotide sequence ID" value="NZ_FVZF01000012.1"/>
</dbReference>
<feature type="site" description="Transition state stabilizer" evidence="6">
    <location>
        <position position="239"/>
    </location>
</feature>
<feature type="binding site" evidence="6">
    <location>
        <position position="8"/>
    </location>
    <ligand>
        <name>Mg(2+)</name>
        <dbReference type="ChEBI" id="CHEBI:18420"/>
    </ligand>
</feature>
<dbReference type="PANTHER" id="PTHR21060">
    <property type="entry name" value="ACETATE KINASE"/>
    <property type="match status" value="1"/>
</dbReference>
<comment type="pathway">
    <text evidence="6">Metabolic intermediate biosynthesis; acetyl-CoA biosynthesis; acetyl-CoA from acetate: step 1/2.</text>
</comment>
<feature type="binding site" evidence="6">
    <location>
        <position position="382"/>
    </location>
    <ligand>
        <name>Mg(2+)</name>
        <dbReference type="ChEBI" id="CHEBI:18420"/>
    </ligand>
</feature>
<dbReference type="CDD" id="cd24010">
    <property type="entry name" value="ASKHA_NBD_AcK_PK"/>
    <property type="match status" value="1"/>
</dbReference>
<accession>A0A2N0U1E6</accession>
<dbReference type="Proteomes" id="UP000232533">
    <property type="component" value="Unassembled WGS sequence"/>
</dbReference>
<evidence type="ECO:0000256" key="6">
    <source>
        <dbReference type="HAMAP-Rule" id="MF_00020"/>
    </source>
</evidence>
<feature type="active site" description="Proton donor/acceptor" evidence="6">
    <location>
        <position position="148"/>
    </location>
</feature>
<feature type="binding site" evidence="6">
    <location>
        <begin position="206"/>
        <end position="210"/>
    </location>
    <ligand>
        <name>ATP</name>
        <dbReference type="ChEBI" id="CHEBI:30616"/>
    </ligand>
</feature>
<evidence type="ECO:0000256" key="4">
    <source>
        <dbReference type="ARBA" id="ARBA00022777"/>
    </source>
</evidence>
<evidence type="ECO:0000313" key="9">
    <source>
        <dbReference type="EMBL" id="PKD20825.1"/>
    </source>
</evidence>
<feature type="binding site" evidence="6">
    <location>
        <position position="91"/>
    </location>
    <ligand>
        <name>substrate</name>
    </ligand>
</feature>
<organism evidence="9 11">
    <name type="scientific">Salegentibacter salarius</name>
    <dbReference type="NCBI Taxonomy" id="435906"/>
    <lineage>
        <taxon>Bacteria</taxon>
        <taxon>Pseudomonadati</taxon>
        <taxon>Bacteroidota</taxon>
        <taxon>Flavobacteriia</taxon>
        <taxon>Flavobacteriales</taxon>
        <taxon>Flavobacteriaceae</taxon>
        <taxon>Salegentibacter</taxon>
    </lineage>
</organism>
<dbReference type="PIRSF" id="PIRSF000722">
    <property type="entry name" value="Acetate_prop_kin"/>
    <property type="match status" value="1"/>
</dbReference>
<name>A0A2N0U1E6_9FLAO</name>
<feature type="binding site" evidence="6">
    <location>
        <begin position="328"/>
        <end position="332"/>
    </location>
    <ligand>
        <name>ATP</name>
        <dbReference type="ChEBI" id="CHEBI:30616"/>
    </ligand>
</feature>
<proteinExistence type="inferred from homology"/>
<dbReference type="InterPro" id="IPR004372">
    <property type="entry name" value="Ac/propionate_kinase"/>
</dbReference>
<keyword evidence="3 6" id="KW-0547">Nucleotide-binding</keyword>
<feature type="binding site" evidence="6">
    <location>
        <position position="15"/>
    </location>
    <ligand>
        <name>ATP</name>
        <dbReference type="ChEBI" id="CHEBI:30616"/>
    </ligand>
</feature>
<dbReference type="PANTHER" id="PTHR21060:SF15">
    <property type="entry name" value="ACETATE KINASE-RELATED"/>
    <property type="match status" value="1"/>
</dbReference>
<feature type="binding site" evidence="6">
    <location>
        <begin position="280"/>
        <end position="282"/>
    </location>
    <ligand>
        <name>ATP</name>
        <dbReference type="ChEBI" id="CHEBI:30616"/>
    </ligand>
</feature>
<keyword evidence="4 6" id="KW-0418">Kinase</keyword>
<comment type="catalytic activity">
    <reaction evidence="6">
        <text>acetate + ATP = acetyl phosphate + ADP</text>
        <dbReference type="Rhea" id="RHEA:11352"/>
        <dbReference type="ChEBI" id="CHEBI:22191"/>
        <dbReference type="ChEBI" id="CHEBI:30089"/>
        <dbReference type="ChEBI" id="CHEBI:30616"/>
        <dbReference type="ChEBI" id="CHEBI:456216"/>
        <dbReference type="EC" id="2.7.2.1"/>
    </reaction>
</comment>
<dbReference type="GO" id="GO:0006085">
    <property type="term" value="P:acetyl-CoA biosynthetic process"/>
    <property type="evidence" value="ECO:0007669"/>
    <property type="project" value="UniProtKB-UniRule"/>
</dbReference>
<dbReference type="UniPathway" id="UPA00340">
    <property type="reaction ID" value="UER00458"/>
</dbReference>
<comment type="cofactor">
    <cofactor evidence="6">
        <name>Mg(2+)</name>
        <dbReference type="ChEBI" id="CHEBI:18420"/>
    </cofactor>
    <cofactor evidence="6">
        <name>Mn(2+)</name>
        <dbReference type="ChEBI" id="CHEBI:29035"/>
    </cofactor>
    <text evidence="6">Mg(2+). Can also accept Mn(2+).</text>
</comment>
<dbReference type="GO" id="GO:0000287">
    <property type="term" value="F:magnesium ion binding"/>
    <property type="evidence" value="ECO:0007669"/>
    <property type="project" value="UniProtKB-UniRule"/>
</dbReference>
<evidence type="ECO:0000256" key="5">
    <source>
        <dbReference type="ARBA" id="ARBA00022840"/>
    </source>
</evidence>
<dbReference type="Proteomes" id="UP000176009">
    <property type="component" value="Unassembled WGS sequence"/>
</dbReference>
<keyword evidence="5 6" id="KW-0067">ATP-binding</keyword>
<dbReference type="EMBL" id="LKTR01000006">
    <property type="protein sequence ID" value="PKD20825.1"/>
    <property type="molecule type" value="Genomic_DNA"/>
</dbReference>
<evidence type="ECO:0000313" key="10">
    <source>
        <dbReference type="Proteomes" id="UP000176009"/>
    </source>
</evidence>
<reference evidence="9 11" key="1">
    <citation type="submission" date="2015-10" db="EMBL/GenBank/DDBJ databases">
        <title>Draft genome sequence of Salegentibacter salinarum KCTC 12975.</title>
        <authorList>
            <person name="Lin W."/>
            <person name="Zheng Q."/>
        </authorList>
    </citation>
    <scope>NUCLEOTIDE SEQUENCE [LARGE SCALE GENOMIC DNA]</scope>
    <source>
        <strain evidence="9 11">KCTC 12974</strain>
    </source>
</reference>
<dbReference type="Gene3D" id="3.30.420.40">
    <property type="match status" value="2"/>
</dbReference>
<comment type="subunit">
    <text evidence="6">Homodimer.</text>
</comment>
<dbReference type="EC" id="2.7.2.1" evidence="6"/>
<evidence type="ECO:0000313" key="11">
    <source>
        <dbReference type="Proteomes" id="UP000232533"/>
    </source>
</evidence>
<dbReference type="PRINTS" id="PR00471">
    <property type="entry name" value="ACETATEKNASE"/>
</dbReference>
<keyword evidence="6" id="KW-0460">Magnesium</keyword>
<keyword evidence="6" id="KW-0963">Cytoplasm</keyword>
<dbReference type="GO" id="GO:0005524">
    <property type="term" value="F:ATP binding"/>
    <property type="evidence" value="ECO:0007669"/>
    <property type="project" value="UniProtKB-KW"/>
</dbReference>
<feature type="site" description="Transition state stabilizer" evidence="6">
    <location>
        <position position="180"/>
    </location>
</feature>
<reference evidence="8 10" key="2">
    <citation type="submission" date="2016-09" db="EMBL/GenBank/DDBJ databases">
        <title>Genome Sequence of Salegentibacter salarius,Isolated from a Marine Solar Saltern of the Yellow Sea in South Korea.</title>
        <authorList>
            <person name="Zheng Q."/>
            <person name="Liu Y."/>
        </authorList>
    </citation>
    <scope>NUCLEOTIDE SEQUENCE [LARGE SCALE GENOMIC DNA]</scope>
    <source>
        <strain evidence="8 10">KCTC 12974</strain>
    </source>
</reference>
<dbReference type="NCBIfam" id="TIGR00016">
    <property type="entry name" value="ackA"/>
    <property type="match status" value="1"/>
</dbReference>
<dbReference type="PROSITE" id="PS01076">
    <property type="entry name" value="ACETATE_KINASE_2"/>
    <property type="match status" value="1"/>
</dbReference>
<comment type="similarity">
    <text evidence="1 6 7">Belongs to the acetokinase family.</text>
</comment>
<evidence type="ECO:0000256" key="1">
    <source>
        <dbReference type="ARBA" id="ARBA00008748"/>
    </source>
</evidence>
<comment type="subcellular location">
    <subcellularLocation>
        <location evidence="6">Cytoplasm</location>
    </subcellularLocation>
</comment>
<sequence>MKNILIINSGSSSLKFQLIQMPEEVVLASGLVERIGLEGAKLHFKTDKASISEEISAKDHAIALKAITDLLMSPEKGVIKNAEEIAAIGHRVVHGGDNFSKTIEVNPAVKAKIKDFFSLAPLHNPANLKGIEVAEELFPNAKQVAVFDTAFHRTIPRKAAQYAIPNDFFEKEHIQLYGFHGTSHKYVTEKAVDYLKHENSKIISIHLGNGCSITAVKEGKSIDHSLGFAPVNGLIMGTRSGDIDQSVIFYLIDQLGYSPQEVSDILHKESGMYGLTGFSDLRDIEENAAKGNKQCQLALDMNAYRIKKYIGAYAAAMNGVDALVFTAGIGENSDVIRSLVCSDMDFLGIKLHEEKNKERSKELRTINADDAKVKILVIPTNEELEIAKQAYKLETQAEKV</sequence>
<dbReference type="InterPro" id="IPR023865">
    <property type="entry name" value="Aliphatic_acid_kinase_CS"/>
</dbReference>
<dbReference type="AlphaFoldDB" id="A0A2N0U1E6"/>
<evidence type="ECO:0000256" key="7">
    <source>
        <dbReference type="RuleBase" id="RU003835"/>
    </source>
</evidence>
<evidence type="ECO:0000256" key="3">
    <source>
        <dbReference type="ARBA" id="ARBA00022741"/>
    </source>
</evidence>
<dbReference type="SUPFAM" id="SSF53067">
    <property type="entry name" value="Actin-like ATPase domain"/>
    <property type="match status" value="2"/>
</dbReference>
<comment type="function">
    <text evidence="6">Catalyzes the formation of acetyl phosphate from acetate and ATP. Can also catalyze the reverse reaction.</text>
</comment>
<dbReference type="GO" id="GO:0005737">
    <property type="term" value="C:cytoplasm"/>
    <property type="evidence" value="ECO:0007669"/>
    <property type="project" value="UniProtKB-SubCell"/>
</dbReference>
<dbReference type="HAMAP" id="MF_00020">
    <property type="entry name" value="Acetate_kinase"/>
    <property type="match status" value="1"/>
</dbReference>
<dbReference type="InterPro" id="IPR000890">
    <property type="entry name" value="Aliphatic_acid_kin_short-chain"/>
</dbReference>
<protein>
    <recommendedName>
        <fullName evidence="6">Acetate kinase</fullName>
        <ecNumber evidence="6">2.7.2.1</ecNumber>
    </recommendedName>
    <alternativeName>
        <fullName evidence="6">Acetokinase</fullName>
    </alternativeName>
</protein>
<dbReference type="GO" id="GO:0006083">
    <property type="term" value="P:acetate metabolic process"/>
    <property type="evidence" value="ECO:0007669"/>
    <property type="project" value="TreeGrafter"/>
</dbReference>
<gene>
    <name evidence="6" type="primary">ackA</name>
    <name evidence="9" type="ORF">APR40_08530</name>
    <name evidence="8" type="ORF">BHS39_08535</name>
</gene>
<keyword evidence="2 6" id="KW-0808">Transferase</keyword>
<evidence type="ECO:0000313" key="8">
    <source>
        <dbReference type="EMBL" id="OEY73654.1"/>
    </source>
</evidence>
<keyword evidence="6" id="KW-0479">Metal-binding</keyword>
<dbReference type="Pfam" id="PF00871">
    <property type="entry name" value="Acetate_kinase"/>
    <property type="match status" value="1"/>
</dbReference>
<dbReference type="EMBL" id="MJBR01000004">
    <property type="protein sequence ID" value="OEY73654.1"/>
    <property type="molecule type" value="Genomic_DNA"/>
</dbReference>
<dbReference type="InterPro" id="IPR043129">
    <property type="entry name" value="ATPase_NBD"/>
</dbReference>
<evidence type="ECO:0000256" key="2">
    <source>
        <dbReference type="ARBA" id="ARBA00022679"/>
    </source>
</evidence>
<dbReference type="GO" id="GO:0008776">
    <property type="term" value="F:acetate kinase activity"/>
    <property type="evidence" value="ECO:0007669"/>
    <property type="project" value="UniProtKB-UniRule"/>
</dbReference>